<dbReference type="STRING" id="50990.A0A4Y7PFU1"/>
<proteinExistence type="predicted"/>
<name>A0A4Y7PFU1_9AGAM</name>
<gene>
    <name evidence="1" type="ORF">BD410DRAFT_734358</name>
</gene>
<evidence type="ECO:0008006" key="3">
    <source>
        <dbReference type="Google" id="ProtNLM"/>
    </source>
</evidence>
<dbReference type="AlphaFoldDB" id="A0A4Y7PFU1"/>
<sequence length="177" mass="21321">MKLKPESVPQWNGNPETLGSWIIKLQTLAHRNESCFKALGRIVPERLTKDAERWYWSQSYNVRERAEKDWYSIRDHIMSYFMNSHWLSKQKSKALRARYRDKENPNETPSQYYIRKYELITLVYDLTEVEIIMEVMEGAPTHWMTILTTQSYDTLEQFQKAIRYHEDILMALDPRKP</sequence>
<feature type="non-terminal residue" evidence="1">
    <location>
        <position position="177"/>
    </location>
</feature>
<dbReference type="EMBL" id="ML170363">
    <property type="protein sequence ID" value="TDL14263.1"/>
    <property type="molecule type" value="Genomic_DNA"/>
</dbReference>
<reference evidence="1 2" key="1">
    <citation type="submission" date="2018-06" db="EMBL/GenBank/DDBJ databases">
        <title>A transcriptomic atlas of mushroom development highlights an independent origin of complex multicellularity.</title>
        <authorList>
            <consortium name="DOE Joint Genome Institute"/>
            <person name="Krizsan K."/>
            <person name="Almasi E."/>
            <person name="Merenyi Z."/>
            <person name="Sahu N."/>
            <person name="Viragh M."/>
            <person name="Koszo T."/>
            <person name="Mondo S."/>
            <person name="Kiss B."/>
            <person name="Balint B."/>
            <person name="Kues U."/>
            <person name="Barry K."/>
            <person name="Hegedus J.C."/>
            <person name="Henrissat B."/>
            <person name="Johnson J."/>
            <person name="Lipzen A."/>
            <person name="Ohm R."/>
            <person name="Nagy I."/>
            <person name="Pangilinan J."/>
            <person name="Yan J."/>
            <person name="Xiong Y."/>
            <person name="Grigoriev I.V."/>
            <person name="Hibbett D.S."/>
            <person name="Nagy L.G."/>
        </authorList>
    </citation>
    <scope>NUCLEOTIDE SEQUENCE [LARGE SCALE GENOMIC DNA]</scope>
    <source>
        <strain evidence="1 2">SZMC22713</strain>
    </source>
</reference>
<evidence type="ECO:0000313" key="2">
    <source>
        <dbReference type="Proteomes" id="UP000294933"/>
    </source>
</evidence>
<dbReference type="Proteomes" id="UP000294933">
    <property type="component" value="Unassembled WGS sequence"/>
</dbReference>
<dbReference type="OrthoDB" id="3203159at2759"/>
<accession>A0A4Y7PFU1</accession>
<dbReference type="VEuPathDB" id="FungiDB:BD410DRAFT_734358"/>
<keyword evidence="2" id="KW-1185">Reference proteome</keyword>
<evidence type="ECO:0000313" key="1">
    <source>
        <dbReference type="EMBL" id="TDL14263.1"/>
    </source>
</evidence>
<protein>
    <recommendedName>
        <fullName evidence="3">Retrotransposon gag domain-containing protein</fullName>
    </recommendedName>
</protein>
<organism evidence="1 2">
    <name type="scientific">Rickenella mellea</name>
    <dbReference type="NCBI Taxonomy" id="50990"/>
    <lineage>
        <taxon>Eukaryota</taxon>
        <taxon>Fungi</taxon>
        <taxon>Dikarya</taxon>
        <taxon>Basidiomycota</taxon>
        <taxon>Agaricomycotina</taxon>
        <taxon>Agaricomycetes</taxon>
        <taxon>Hymenochaetales</taxon>
        <taxon>Rickenellaceae</taxon>
        <taxon>Rickenella</taxon>
    </lineage>
</organism>